<organism evidence="1 2">
    <name type="scientific">Elaphomyces granulatus</name>
    <dbReference type="NCBI Taxonomy" id="519963"/>
    <lineage>
        <taxon>Eukaryota</taxon>
        <taxon>Fungi</taxon>
        <taxon>Dikarya</taxon>
        <taxon>Ascomycota</taxon>
        <taxon>Pezizomycotina</taxon>
        <taxon>Eurotiomycetes</taxon>
        <taxon>Eurotiomycetidae</taxon>
        <taxon>Eurotiales</taxon>
        <taxon>Elaphomycetaceae</taxon>
        <taxon>Elaphomyces</taxon>
    </lineage>
</organism>
<comment type="caution">
    <text evidence="1">The sequence shown here is derived from an EMBL/GenBank/DDBJ whole genome shotgun (WGS) entry which is preliminary data.</text>
</comment>
<dbReference type="Proteomes" id="UP000243515">
    <property type="component" value="Unassembled WGS sequence"/>
</dbReference>
<evidence type="ECO:0000313" key="1">
    <source>
        <dbReference type="EMBL" id="OXV09193.1"/>
    </source>
</evidence>
<protein>
    <submittedName>
        <fullName evidence="1">Uncharacterized protein</fullName>
    </submittedName>
</protein>
<sequence>MDAPADIFEEFHSTVNEVLRLCTDHEVILNALKDLAEGKRAALSDGITIQPLRGLGSQSRATTPEKKFEKTMSVLLSWGIRTFPVQPSQLVDDLWVSMTIFDGPKGYNQRLFTDGLFFPGGINLETGLFRPRIPRPTIITSYKRSPIKLHEEDLQFVIEFLNANKDSRSVIVASSKFGWQTLSVDCVCLYVDADTITGLAVSVSSRNTTTIIANANVCPLTDTKESARELLEPPGFDKVALSERNFQLRKNRQQLVRWIDSVGPFKHGQSISLLARESKGSVSVFLSPNNPSISGVYGLTAYHVLPFKEDNETRVITPGGLDILTRLLDVRLNDHDRSFLLSRWYEQCGVVKFGAIGSNSKEWRTDFALFKLDNEFQGVNGTWFDEREMVELFIRTEKQHLDFTGKNGVVGNVDAEEEDICYTDGASSGSTVGRIGLDEVLLFEKSTANIAEKDAPRENIDKSTLRTFHPIKDESNVCQRGDSGCGVFCPMIEADGWNWVGQVVQLLHVEGIPDLPLMIPQSEIMRSLKEATGVEWNMSTQASKPEGS</sequence>
<proteinExistence type="predicted"/>
<dbReference type="AlphaFoldDB" id="A0A232LYE5"/>
<dbReference type="EMBL" id="NPHW01003661">
    <property type="protein sequence ID" value="OXV09193.1"/>
    <property type="molecule type" value="Genomic_DNA"/>
</dbReference>
<accession>A0A232LYE5</accession>
<evidence type="ECO:0000313" key="2">
    <source>
        <dbReference type="Proteomes" id="UP000243515"/>
    </source>
</evidence>
<dbReference type="OrthoDB" id="4526194at2759"/>
<reference evidence="1 2" key="1">
    <citation type="journal article" date="2015" name="Environ. Microbiol.">
        <title>Metagenome sequence of Elaphomyces granulatus from sporocarp tissue reveals Ascomycota ectomycorrhizal fingerprints of genome expansion and a Proteobacteria-rich microbiome.</title>
        <authorList>
            <person name="Quandt C.A."/>
            <person name="Kohler A."/>
            <person name="Hesse C.N."/>
            <person name="Sharpton T.J."/>
            <person name="Martin F."/>
            <person name="Spatafora J.W."/>
        </authorList>
    </citation>
    <scope>NUCLEOTIDE SEQUENCE [LARGE SCALE GENOMIC DNA]</scope>
    <source>
        <strain evidence="1 2">OSC145934</strain>
    </source>
</reference>
<gene>
    <name evidence="1" type="ORF">Egran_03044</name>
</gene>
<name>A0A232LYE5_9EURO</name>
<keyword evidence="2" id="KW-1185">Reference proteome</keyword>